<gene>
    <name evidence="10" type="primary">murG</name>
    <name evidence="13" type="ORF">A3F25_00115</name>
</gene>
<evidence type="ECO:0000256" key="2">
    <source>
        <dbReference type="ARBA" id="ARBA00022618"/>
    </source>
</evidence>
<comment type="catalytic activity">
    <reaction evidence="10">
        <text>di-trans,octa-cis-undecaprenyl diphospho-N-acetyl-alpha-D-muramoyl-L-alanyl-D-glutamyl-meso-2,6-diaminopimeloyl-D-alanyl-D-alanine + UDP-N-acetyl-alpha-D-glucosamine = di-trans,octa-cis-undecaprenyl diphospho-[N-acetyl-alpha-D-glucosaminyl-(1-&gt;4)]-N-acetyl-alpha-D-muramoyl-L-alanyl-D-glutamyl-meso-2,6-diaminopimeloyl-D-alanyl-D-alanine + UDP + H(+)</text>
        <dbReference type="Rhea" id="RHEA:31227"/>
        <dbReference type="ChEBI" id="CHEBI:15378"/>
        <dbReference type="ChEBI" id="CHEBI:57705"/>
        <dbReference type="ChEBI" id="CHEBI:58223"/>
        <dbReference type="ChEBI" id="CHEBI:61387"/>
        <dbReference type="ChEBI" id="CHEBI:61388"/>
        <dbReference type="EC" id="2.4.1.227"/>
    </reaction>
</comment>
<evidence type="ECO:0000256" key="10">
    <source>
        <dbReference type="HAMAP-Rule" id="MF_00033"/>
    </source>
</evidence>
<dbReference type="GO" id="GO:0051301">
    <property type="term" value="P:cell division"/>
    <property type="evidence" value="ECO:0007669"/>
    <property type="project" value="UniProtKB-KW"/>
</dbReference>
<comment type="caution">
    <text evidence="13">The sequence shown here is derived from an EMBL/GenBank/DDBJ whole genome shotgun (WGS) entry which is preliminary data.</text>
</comment>
<dbReference type="UniPathway" id="UPA00219"/>
<dbReference type="GO" id="GO:0009252">
    <property type="term" value="P:peptidoglycan biosynthetic process"/>
    <property type="evidence" value="ECO:0007669"/>
    <property type="project" value="UniProtKB-UniRule"/>
</dbReference>
<dbReference type="Proteomes" id="UP000177478">
    <property type="component" value="Unassembled WGS sequence"/>
</dbReference>
<evidence type="ECO:0000313" key="14">
    <source>
        <dbReference type="Proteomes" id="UP000177478"/>
    </source>
</evidence>
<dbReference type="InterPro" id="IPR004276">
    <property type="entry name" value="GlycoTrans_28_N"/>
</dbReference>
<keyword evidence="8 10" id="KW-0131">Cell cycle</keyword>
<feature type="binding site" evidence="10">
    <location>
        <position position="310"/>
    </location>
    <ligand>
        <name>UDP-N-acetyl-alpha-D-glucosamine</name>
        <dbReference type="ChEBI" id="CHEBI:57705"/>
    </ligand>
</feature>
<evidence type="ECO:0000259" key="11">
    <source>
        <dbReference type="Pfam" id="PF03033"/>
    </source>
</evidence>
<feature type="binding site" evidence="10">
    <location>
        <position position="200"/>
    </location>
    <ligand>
        <name>UDP-N-acetyl-alpha-D-glucosamine</name>
        <dbReference type="ChEBI" id="CHEBI:57705"/>
    </ligand>
</feature>
<keyword evidence="1 10" id="KW-1003">Cell membrane</keyword>
<evidence type="ECO:0000256" key="1">
    <source>
        <dbReference type="ARBA" id="ARBA00022475"/>
    </source>
</evidence>
<evidence type="ECO:0000256" key="5">
    <source>
        <dbReference type="ARBA" id="ARBA00022960"/>
    </source>
</evidence>
<protein>
    <recommendedName>
        <fullName evidence="10">UDP-N-acetylglucosamine--N-acetylmuramyl-(pentapeptide) pyrophosphoryl-undecaprenol N-acetylglucosamine transferase</fullName>
        <ecNumber evidence="10">2.4.1.227</ecNumber>
    </recommendedName>
    <alternativeName>
        <fullName evidence="10">Undecaprenyl-PP-MurNAc-pentapeptide-UDPGlcNAc GlcNAc transferase</fullName>
    </alternativeName>
</protein>
<accession>A0A1F8G0V4</accession>
<reference evidence="13 14" key="1">
    <citation type="journal article" date="2016" name="Nat. Commun.">
        <title>Thousands of microbial genomes shed light on interconnected biogeochemical processes in an aquifer system.</title>
        <authorList>
            <person name="Anantharaman K."/>
            <person name="Brown C.T."/>
            <person name="Hug L.A."/>
            <person name="Sharon I."/>
            <person name="Castelle C.J."/>
            <person name="Probst A.J."/>
            <person name="Thomas B.C."/>
            <person name="Singh A."/>
            <person name="Wilkins M.J."/>
            <person name="Karaoz U."/>
            <person name="Brodie E.L."/>
            <person name="Williams K.H."/>
            <person name="Hubbard S.S."/>
            <person name="Banfield J.F."/>
        </authorList>
    </citation>
    <scope>NUCLEOTIDE SEQUENCE [LARGE SCALE GENOMIC DNA]</scope>
</reference>
<evidence type="ECO:0000256" key="8">
    <source>
        <dbReference type="ARBA" id="ARBA00023306"/>
    </source>
</evidence>
<feature type="binding site" evidence="10">
    <location>
        <position position="170"/>
    </location>
    <ligand>
        <name>UDP-N-acetyl-alpha-D-glucosamine</name>
        <dbReference type="ChEBI" id="CHEBI:57705"/>
    </ligand>
</feature>
<dbReference type="AlphaFoldDB" id="A0A1F8G0V4"/>
<sequence>MAYRILMIGGGSGGHAMPLLAVGEALQKTAQAQSRPIELYFLGEKRWLEAGTKARGWQLRSLVAGKLRGYFSPLIFLDYLKMFAGFWQALWRVFWIMPDAVFSKGGYDSIFPALWAKIFFIPLYIHETDSVPGRANRLLSKFAKEIFVAFPGTASYFLGKPVAVVGNPIRSNIFQADLATAREYFKLSSDLPTVLVLGGSQGARNINNAILSGLVEITKEWQIIHQVGENNLTEVNQAVTQIAKEGEKTYGPIVQAHHHIYGFLNEGELAQAYAVTDVVITRGGGALFEISALGKPAIVIPIADSANGHQLANAMELAKYGAVVLTEDNLTTHILLSELKRVYADRQAIIQKIKAFALLDAADKIAISLLSV</sequence>
<dbReference type="GO" id="GO:0008360">
    <property type="term" value="P:regulation of cell shape"/>
    <property type="evidence" value="ECO:0007669"/>
    <property type="project" value="UniProtKB-KW"/>
</dbReference>
<keyword evidence="6 10" id="KW-0573">Peptidoglycan synthesis</keyword>
<evidence type="ECO:0000313" key="13">
    <source>
        <dbReference type="EMBL" id="OGN18881.1"/>
    </source>
</evidence>
<dbReference type="PANTHER" id="PTHR21015">
    <property type="entry name" value="UDP-N-ACETYLGLUCOSAMINE--N-ACETYLMURAMYL-(PENTAPEPTIDE) PYROPHOSPHORYL-UNDECAPRENOL N-ACETYLGLUCOSAMINE TRANSFERASE 1"/>
    <property type="match status" value="1"/>
</dbReference>
<dbReference type="GO" id="GO:0005975">
    <property type="term" value="P:carbohydrate metabolic process"/>
    <property type="evidence" value="ECO:0007669"/>
    <property type="project" value="InterPro"/>
</dbReference>
<dbReference type="CDD" id="cd03785">
    <property type="entry name" value="GT28_MurG"/>
    <property type="match status" value="1"/>
</dbReference>
<dbReference type="Pfam" id="PF04101">
    <property type="entry name" value="Glyco_tran_28_C"/>
    <property type="match status" value="1"/>
</dbReference>
<comment type="caution">
    <text evidence="10">Lacks conserved residue(s) required for the propagation of feature annotation.</text>
</comment>
<organism evidence="13 14">
    <name type="scientific">Candidatus Yanofskybacteria bacterium RIFCSPHIGHO2_12_FULL_45_19b</name>
    <dbReference type="NCBI Taxonomy" id="1802689"/>
    <lineage>
        <taxon>Bacteria</taxon>
        <taxon>Candidatus Yanofskyibacteriota</taxon>
    </lineage>
</organism>
<dbReference type="InterPro" id="IPR007235">
    <property type="entry name" value="Glyco_trans_28_C"/>
</dbReference>
<comment type="pathway">
    <text evidence="10">Cell wall biogenesis; peptidoglycan biosynthesis.</text>
</comment>
<feature type="domain" description="Glycosyl transferase family 28 C-terminal" evidence="12">
    <location>
        <begin position="193"/>
        <end position="360"/>
    </location>
</feature>
<feature type="domain" description="Glycosyltransferase family 28 N-terminal" evidence="11">
    <location>
        <begin position="5"/>
        <end position="147"/>
    </location>
</feature>
<keyword evidence="9 10" id="KW-0961">Cell wall biogenesis/degradation</keyword>
<keyword evidence="4 10" id="KW-0808">Transferase</keyword>
<evidence type="ECO:0000256" key="7">
    <source>
        <dbReference type="ARBA" id="ARBA00023136"/>
    </source>
</evidence>
<evidence type="ECO:0000259" key="12">
    <source>
        <dbReference type="Pfam" id="PF04101"/>
    </source>
</evidence>
<dbReference type="GO" id="GO:0005886">
    <property type="term" value="C:plasma membrane"/>
    <property type="evidence" value="ECO:0007669"/>
    <property type="project" value="UniProtKB-SubCell"/>
</dbReference>
<evidence type="ECO:0000256" key="9">
    <source>
        <dbReference type="ARBA" id="ARBA00023316"/>
    </source>
</evidence>
<dbReference type="PANTHER" id="PTHR21015:SF22">
    <property type="entry name" value="GLYCOSYLTRANSFERASE"/>
    <property type="match status" value="1"/>
</dbReference>
<name>A0A1F8G0V4_9BACT</name>
<dbReference type="HAMAP" id="MF_00033">
    <property type="entry name" value="MurG"/>
    <property type="match status" value="1"/>
</dbReference>
<dbReference type="InterPro" id="IPR006009">
    <property type="entry name" value="GlcNAc_MurG"/>
</dbReference>
<keyword evidence="2 10" id="KW-0132">Cell division</keyword>
<dbReference type="Pfam" id="PF03033">
    <property type="entry name" value="Glyco_transf_28"/>
    <property type="match status" value="1"/>
</dbReference>
<dbReference type="SUPFAM" id="SSF53756">
    <property type="entry name" value="UDP-Glycosyltransferase/glycogen phosphorylase"/>
    <property type="match status" value="1"/>
</dbReference>
<comment type="subcellular location">
    <subcellularLocation>
        <location evidence="10">Cell membrane</location>
        <topology evidence="10">Peripheral membrane protein</topology>
        <orientation evidence="10">Cytoplasmic side</orientation>
    </subcellularLocation>
</comment>
<proteinExistence type="inferred from homology"/>
<dbReference type="GO" id="GO:0050511">
    <property type="term" value="F:undecaprenyldiphospho-muramoylpentapeptide beta-N-acetylglucosaminyltransferase activity"/>
    <property type="evidence" value="ECO:0007669"/>
    <property type="project" value="UniProtKB-UniRule"/>
</dbReference>
<keyword evidence="7 10" id="KW-0472">Membrane</keyword>
<feature type="binding site" evidence="10">
    <location>
        <begin position="12"/>
        <end position="14"/>
    </location>
    <ligand>
        <name>UDP-N-acetyl-alpha-D-glucosamine</name>
        <dbReference type="ChEBI" id="CHEBI:57705"/>
    </ligand>
</feature>
<dbReference type="EMBL" id="MGKD01000027">
    <property type="protein sequence ID" value="OGN18881.1"/>
    <property type="molecule type" value="Genomic_DNA"/>
</dbReference>
<dbReference type="EC" id="2.4.1.227" evidence="10"/>
<dbReference type="Gene3D" id="3.40.50.2000">
    <property type="entry name" value="Glycogen Phosphorylase B"/>
    <property type="match status" value="2"/>
</dbReference>
<keyword evidence="3 10" id="KW-0328">Glycosyltransferase</keyword>
<dbReference type="GO" id="GO:0051991">
    <property type="term" value="F:UDP-N-acetyl-D-glucosamine:N-acetylmuramoyl-L-alanyl-D-glutamyl-meso-2,6-diaminopimelyl-D-alanyl-D-alanine-diphosphoundecaprenol 4-beta-N-acetylglucosaminlytransferase activity"/>
    <property type="evidence" value="ECO:0007669"/>
    <property type="project" value="RHEA"/>
</dbReference>
<evidence type="ECO:0000256" key="4">
    <source>
        <dbReference type="ARBA" id="ARBA00022679"/>
    </source>
</evidence>
<comment type="function">
    <text evidence="10">Cell wall formation. Catalyzes the transfer of a GlcNAc subunit on undecaprenyl-pyrophosphoryl-MurNAc-pentapeptide (lipid intermediate I) to form undecaprenyl-pyrophosphoryl-MurNAc-(pentapeptide)GlcNAc (lipid intermediate II).</text>
</comment>
<evidence type="ECO:0000256" key="3">
    <source>
        <dbReference type="ARBA" id="ARBA00022676"/>
    </source>
</evidence>
<dbReference type="GO" id="GO:0071555">
    <property type="term" value="P:cell wall organization"/>
    <property type="evidence" value="ECO:0007669"/>
    <property type="project" value="UniProtKB-KW"/>
</dbReference>
<dbReference type="STRING" id="1802689.A3F25_00115"/>
<comment type="similarity">
    <text evidence="10">Belongs to the glycosyltransferase 28 family. MurG subfamily.</text>
</comment>
<evidence type="ECO:0000256" key="6">
    <source>
        <dbReference type="ARBA" id="ARBA00022984"/>
    </source>
</evidence>
<keyword evidence="5 10" id="KW-0133">Cell shape</keyword>